<dbReference type="GeneTree" id="ENSGT00390000008969"/>
<organism evidence="17 18">
    <name type="scientific">Esox lucius</name>
    <name type="common">Northern pike</name>
    <dbReference type="NCBI Taxonomy" id="8010"/>
    <lineage>
        <taxon>Eukaryota</taxon>
        <taxon>Metazoa</taxon>
        <taxon>Chordata</taxon>
        <taxon>Craniata</taxon>
        <taxon>Vertebrata</taxon>
        <taxon>Euteleostomi</taxon>
        <taxon>Actinopterygii</taxon>
        <taxon>Neopterygii</taxon>
        <taxon>Teleostei</taxon>
        <taxon>Protacanthopterygii</taxon>
        <taxon>Esociformes</taxon>
        <taxon>Esocidae</taxon>
        <taxon>Esox</taxon>
    </lineage>
</organism>
<dbReference type="Gene3D" id="2.30.30.620">
    <property type="match status" value="1"/>
</dbReference>
<feature type="domain" description="Major vault protein repeat" evidence="12">
    <location>
        <begin position="107"/>
        <end position="148"/>
    </location>
</feature>
<reference evidence="18" key="1">
    <citation type="journal article" date="2014" name="PLoS ONE">
        <title>The genome and linkage map of the northern pike (Esox lucius): conserved synteny revealed between the salmonid sister group and the Neoteleostei.</title>
        <authorList>
            <person name="Rondeau E.B."/>
            <person name="Minkley D.R."/>
            <person name="Leong J.S."/>
            <person name="Messmer A.M."/>
            <person name="Jantzen J.R."/>
            <person name="von Schalburg K.R."/>
            <person name="Lemon C."/>
            <person name="Bird N.H."/>
            <person name="Koop B.F."/>
        </authorList>
    </citation>
    <scope>NUCLEOTIDE SEQUENCE</scope>
</reference>
<dbReference type="Pfam" id="PF17796">
    <property type="entry name" value="Vault_4"/>
    <property type="match status" value="1"/>
</dbReference>
<dbReference type="InterPro" id="IPR041134">
    <property type="entry name" value="Vault_2"/>
</dbReference>
<dbReference type="FunFam" id="2.30.30.550:FF:000001">
    <property type="entry name" value="major vault protein-like"/>
    <property type="match status" value="3"/>
</dbReference>
<dbReference type="Bgee" id="ENSELUG00000024149">
    <property type="expression patterns" value="Expressed in digestive tract and 15 other cell types or tissues"/>
</dbReference>
<proteinExistence type="predicted"/>
<dbReference type="Pfam" id="PF17794">
    <property type="entry name" value="Vault_2"/>
    <property type="match status" value="2"/>
</dbReference>
<dbReference type="InterPro" id="IPR041136">
    <property type="entry name" value="Vault_4"/>
</dbReference>
<dbReference type="PROSITE" id="PS50096">
    <property type="entry name" value="IQ"/>
    <property type="match status" value="1"/>
</dbReference>
<evidence type="ECO:0000259" key="13">
    <source>
        <dbReference type="Pfam" id="PF11978"/>
    </source>
</evidence>
<feature type="domain" description="Major vault protein repeat" evidence="12">
    <location>
        <begin position="318"/>
        <end position="361"/>
    </location>
</feature>
<evidence type="ECO:0000256" key="3">
    <source>
        <dbReference type="ARBA" id="ARBA00018296"/>
    </source>
</evidence>
<dbReference type="Gene3D" id="6.20.380.10">
    <property type="match status" value="1"/>
</dbReference>
<feature type="domain" description="Major vault protein repeat" evidence="14">
    <location>
        <begin position="268"/>
        <end position="314"/>
    </location>
</feature>
<dbReference type="FunFam" id="2.30.30.560:FF:000002">
    <property type="entry name" value="Major vault protein-alpha"/>
    <property type="match status" value="1"/>
</dbReference>
<feature type="repeat" description="MVP" evidence="10">
    <location>
        <begin position="217"/>
        <end position="271"/>
    </location>
</feature>
<dbReference type="InterPro" id="IPR043179">
    <property type="entry name" value="Vault_2_sf"/>
</dbReference>
<feature type="repeat" description="MVP" evidence="10">
    <location>
        <begin position="56"/>
        <end position="104"/>
    </location>
</feature>
<evidence type="ECO:0000256" key="11">
    <source>
        <dbReference type="SAM" id="Coils"/>
    </source>
</evidence>
<reference evidence="17" key="3">
    <citation type="submission" date="2025-08" db="UniProtKB">
        <authorList>
            <consortium name="Ensembl"/>
        </authorList>
    </citation>
    <scope>IDENTIFICATION</scope>
</reference>
<evidence type="ECO:0000259" key="14">
    <source>
        <dbReference type="Pfam" id="PF17794"/>
    </source>
</evidence>
<dbReference type="Gene3D" id="2.30.30.570">
    <property type="match status" value="2"/>
</dbReference>
<comment type="subunit">
    <text evidence="9">The vault ribonucleoprotein particle is a huge (400 A x 670 A) cage structure of 12.9 MDa. It consists of a dimer of half-vaults, with each half-vault comprising 39 identical major vault protein (MVP) chains, PARP4 and one or more vault RNAs (vRNAs).</text>
</comment>
<comment type="function">
    <text evidence="8">Required for normal vault structure. Vaults are multi-subunit structures that may act as scaffolds for proteins involved in signal transduction. Vaults may also play a role in nucleo-cytoplasmic transport.</text>
</comment>
<evidence type="ECO:0000313" key="17">
    <source>
        <dbReference type="Ensembl" id="ENSELUP00000049271.2"/>
    </source>
</evidence>
<keyword evidence="5" id="KW-0677">Repeat</keyword>
<sequence length="876" mass="97884">MMTEVSIIRIPPHHYIHVLDQNTNIARVEVGPLTYIRQDNERVLFSPVRMIMVPPRHYCVVLNPVTRDDNGQVQFDQSGQAKLRHADLEIRLTQEPFPLYPGEEIQQIVYPDTALRLQALLDFEEEGGEKRVAGDEWLFEGPGTYIPRKEVSVLETIKATVIRENQAIRLRARKEGVDRSGVHRVTGEEWQVSKVGAYLPGAHEEVLDIVNAFILTDKKALHVRAVRPFRDAGGRDRRTGEEWLVTVAEREAHIPSVSEEVVGVVNVTTLSSRQYCVILDPVGVDGKPQLGQKRVIKGERSFFLQPGEHLEAGIQDVYVLSEEEGLVLRAVEAFNDTYEVGVLRRPGDRWMLRGPIEYVPPATVEVVLRRQAIPLDENEGIYVRDIKTGKVRAVIGHTYMLTQDEELWAKNLPMNVEALLASTKDPLADRSDHSREVEARERDKTKVVSYRVPHNAALQVYDYREKKARVVFGPEMVMLGPDEQFTVLSLSGDKPKRANVIKAVCLLLGPDFFTDIITIETADHARLQLQLSYNWCVCAPQATALFSVPDFVGDACKAIASRVRGAVASVQFDDFHKNSNRIICSSVFGFDEKMAVRSNLRFPQNSLVISSVDIQSVEPVDQRTRDALQKSVQLAIEITTNSQEAAARHEAERLEQEARGRLERQKITDQAEAERTRKELLELEALSAAVESTGAAKAEAQSRAEAARIHGEAAVNEAKLKSEAQRIEAESELARLSKAREQELNYKAEMDRLEVEKQQKLAEIESNRFKELVNSIGADTLKEMARAGPELQVKLLQSLGLKSTLITDGSSPINLFSTASGLLGALSQGQGQGQLRFAPGISHLSKKKRSFSLSEKIIAAPNSLLLFFCSVCDRIA</sequence>
<keyword evidence="18" id="KW-1185">Reference proteome</keyword>
<reference evidence="17" key="2">
    <citation type="submission" date="2020-02" db="EMBL/GenBank/DDBJ databases">
        <title>Esox lucius (northern pike) genome, fEsoLuc1, primary haplotype.</title>
        <authorList>
            <person name="Myers G."/>
            <person name="Karagic N."/>
            <person name="Meyer A."/>
            <person name="Pippel M."/>
            <person name="Reichard M."/>
            <person name="Winkler S."/>
            <person name="Tracey A."/>
            <person name="Sims Y."/>
            <person name="Howe K."/>
            <person name="Rhie A."/>
            <person name="Formenti G."/>
            <person name="Durbin R."/>
            <person name="Fedrigo O."/>
            <person name="Jarvis E.D."/>
        </authorList>
    </citation>
    <scope>NUCLEOTIDE SEQUENCE [LARGE SCALE GENOMIC DNA]</scope>
</reference>
<evidence type="ECO:0000313" key="18">
    <source>
        <dbReference type="Proteomes" id="UP000265140"/>
    </source>
</evidence>
<dbReference type="FunFam" id="2.30.30.570:FF:000001">
    <property type="entry name" value="major vault protein-like"/>
    <property type="match status" value="1"/>
</dbReference>
<comment type="subcellular location">
    <subcellularLocation>
        <location evidence="2 10">Cytoplasm</location>
    </subcellularLocation>
    <subcellularLocation>
        <location evidence="1">Nucleus</location>
    </subcellularLocation>
</comment>
<evidence type="ECO:0000256" key="8">
    <source>
        <dbReference type="ARBA" id="ARBA00024814"/>
    </source>
</evidence>
<dbReference type="Gene3D" id="6.10.250.720">
    <property type="match status" value="1"/>
</dbReference>
<feature type="domain" description="Major vault protein repeat" evidence="12">
    <location>
        <begin position="213"/>
        <end position="255"/>
    </location>
</feature>
<keyword evidence="6" id="KW-0539">Nucleus</keyword>
<dbReference type="InterPro" id="IPR043023">
    <property type="entry name" value="MVP_rep_sf"/>
</dbReference>
<evidence type="ECO:0000256" key="5">
    <source>
        <dbReference type="ARBA" id="ARBA00022737"/>
    </source>
</evidence>
<dbReference type="InterPro" id="IPR041139">
    <property type="entry name" value="MVP_rep_dom"/>
</dbReference>
<dbReference type="Gene3D" id="3.30.479.30">
    <property type="entry name" value="Band 7 domain"/>
    <property type="match status" value="1"/>
</dbReference>
<dbReference type="AlphaFoldDB" id="A0A6Q2X851"/>
<dbReference type="Pfam" id="PF17795">
    <property type="entry name" value="Vault_3"/>
    <property type="match status" value="1"/>
</dbReference>
<dbReference type="InterPro" id="IPR002499">
    <property type="entry name" value="Vault_N"/>
</dbReference>
<feature type="coiled-coil region" evidence="11">
    <location>
        <begin position="719"/>
        <end position="763"/>
    </location>
</feature>
<feature type="domain" description="Major vault protein repeat" evidence="15">
    <location>
        <begin position="447"/>
        <end position="508"/>
    </location>
</feature>
<dbReference type="Pfam" id="PF01505">
    <property type="entry name" value="Vault"/>
    <property type="match status" value="4"/>
</dbReference>
<dbReference type="CDD" id="cd08825">
    <property type="entry name" value="MVP_shoulder"/>
    <property type="match status" value="1"/>
</dbReference>
<dbReference type="Gene3D" id="2.30.30.560">
    <property type="match status" value="2"/>
</dbReference>
<feature type="repeat" description="MVP" evidence="10">
    <location>
        <begin position="164"/>
        <end position="216"/>
    </location>
</feature>
<dbReference type="Proteomes" id="UP000265140">
    <property type="component" value="Chromosome 11"/>
</dbReference>
<keyword evidence="4 10" id="KW-0963">Cytoplasm</keyword>
<evidence type="ECO:0000256" key="9">
    <source>
        <dbReference type="ARBA" id="ARBA00025889"/>
    </source>
</evidence>
<feature type="domain" description="Major vault protein repeat" evidence="12">
    <location>
        <begin position="160"/>
        <end position="201"/>
    </location>
</feature>
<dbReference type="FunFam" id="2.30.30.570:FF:000002">
    <property type="entry name" value="Major vault protein-alpha"/>
    <property type="match status" value="1"/>
</dbReference>
<keyword evidence="7 10" id="KW-0687">Ribonucleoprotein</keyword>
<dbReference type="PANTHER" id="PTHR14165">
    <property type="entry name" value="MAJOR VAULT PROTEIN"/>
    <property type="match status" value="1"/>
</dbReference>
<dbReference type="Gene3D" id="2.30.30.550">
    <property type="entry name" value="Major Vault Protein repeat"/>
    <property type="match status" value="4"/>
</dbReference>
<dbReference type="PROSITE" id="PS51224">
    <property type="entry name" value="MVP"/>
    <property type="match status" value="6"/>
</dbReference>
<dbReference type="InterPro" id="IPR040989">
    <property type="entry name" value="Vault_3"/>
</dbReference>
<gene>
    <name evidence="17" type="primary">MVP</name>
</gene>
<dbReference type="Pfam" id="PF11978">
    <property type="entry name" value="MVP_shoulder"/>
    <property type="match status" value="1"/>
</dbReference>
<dbReference type="FunFam" id="2.30.30.560:FF:000001">
    <property type="entry name" value="major vault protein-like"/>
    <property type="match status" value="1"/>
</dbReference>
<evidence type="ECO:0000256" key="4">
    <source>
        <dbReference type="ARBA" id="ARBA00022490"/>
    </source>
</evidence>
<evidence type="ECO:0000256" key="10">
    <source>
        <dbReference type="PROSITE-ProRule" id="PRU00571"/>
    </source>
</evidence>
<evidence type="ECO:0000259" key="16">
    <source>
        <dbReference type="Pfam" id="PF17796"/>
    </source>
</evidence>
<dbReference type="InterPro" id="IPR039059">
    <property type="entry name" value="MVP"/>
</dbReference>
<reference evidence="17" key="4">
    <citation type="submission" date="2025-09" db="UniProtKB">
        <authorList>
            <consortium name="Ensembl"/>
        </authorList>
    </citation>
    <scope>IDENTIFICATION</scope>
</reference>
<evidence type="ECO:0000256" key="2">
    <source>
        <dbReference type="ARBA" id="ARBA00004496"/>
    </source>
</evidence>
<keyword evidence="11" id="KW-0175">Coiled coil</keyword>
<dbReference type="InterPro" id="IPR021870">
    <property type="entry name" value="MVP_shoulder"/>
</dbReference>
<protein>
    <recommendedName>
        <fullName evidence="3">Major vault protein</fullName>
    </recommendedName>
</protein>
<feature type="domain" description="Major vault protein repeat" evidence="16">
    <location>
        <begin position="372"/>
        <end position="430"/>
    </location>
</feature>
<dbReference type="PANTHER" id="PTHR14165:SF3">
    <property type="entry name" value="MAJOR VAULT PROTEIN"/>
    <property type="match status" value="1"/>
</dbReference>
<dbReference type="GO" id="GO:1990904">
    <property type="term" value="C:ribonucleoprotein complex"/>
    <property type="evidence" value="ECO:0007669"/>
    <property type="project" value="UniProtKB-UniRule"/>
</dbReference>
<dbReference type="FunFam" id="2.30.30.620:FF:000002">
    <property type="entry name" value="Major vault protein"/>
    <property type="match status" value="1"/>
</dbReference>
<name>A0A6Q2X851_ESOLU</name>
<feature type="repeat" description="MVP" evidence="10">
    <location>
        <begin position="322"/>
        <end position="376"/>
    </location>
</feature>
<evidence type="ECO:0000259" key="15">
    <source>
        <dbReference type="Pfam" id="PF17795"/>
    </source>
</evidence>
<feature type="repeat" description="MVP" evidence="10">
    <location>
        <begin position="273"/>
        <end position="321"/>
    </location>
</feature>
<feature type="domain" description="Major vault protein repeat" evidence="14">
    <location>
        <begin position="50"/>
        <end position="106"/>
    </location>
</feature>
<dbReference type="GO" id="GO:0005737">
    <property type="term" value="C:cytoplasm"/>
    <property type="evidence" value="ECO:0007669"/>
    <property type="project" value="UniProtKB-SubCell"/>
</dbReference>
<evidence type="ECO:0000256" key="6">
    <source>
        <dbReference type="ARBA" id="ARBA00023242"/>
    </source>
</evidence>
<dbReference type="InterPro" id="IPR036013">
    <property type="entry name" value="Band_7/SPFH_dom_sf"/>
</dbReference>
<feature type="repeat" description="MVP" evidence="10">
    <location>
        <begin position="111"/>
        <end position="163"/>
    </location>
</feature>
<evidence type="ECO:0000256" key="7">
    <source>
        <dbReference type="ARBA" id="ARBA00023274"/>
    </source>
</evidence>
<evidence type="ECO:0000256" key="1">
    <source>
        <dbReference type="ARBA" id="ARBA00004123"/>
    </source>
</evidence>
<dbReference type="GO" id="GO:0005634">
    <property type="term" value="C:nucleus"/>
    <property type="evidence" value="ECO:0007669"/>
    <property type="project" value="UniProtKB-SubCell"/>
</dbReference>
<dbReference type="Ensembl" id="ENSELUT00000053012.2">
    <property type="protein sequence ID" value="ENSELUP00000049271.2"/>
    <property type="gene ID" value="ENSELUG00000024149.3"/>
</dbReference>
<accession>A0A6Q2X851</accession>
<feature type="domain" description="Major vault protein shoulder" evidence="13">
    <location>
        <begin position="509"/>
        <end position="621"/>
    </location>
</feature>
<dbReference type="FunFam" id="3.30.479.30:FF:000010">
    <property type="entry name" value="major vault protein-like"/>
    <property type="match status" value="1"/>
</dbReference>
<evidence type="ECO:0000259" key="12">
    <source>
        <dbReference type="Pfam" id="PF01505"/>
    </source>
</evidence>